<name>X0V1A7_9ZZZZ</name>
<evidence type="ECO:0000313" key="1">
    <source>
        <dbReference type="EMBL" id="GAG06303.1"/>
    </source>
</evidence>
<reference evidence="1" key="1">
    <citation type="journal article" date="2014" name="Front. Microbiol.">
        <title>High frequency of phylogenetically diverse reductive dehalogenase-homologous genes in deep subseafloor sedimentary metagenomes.</title>
        <authorList>
            <person name="Kawai M."/>
            <person name="Futagami T."/>
            <person name="Toyoda A."/>
            <person name="Takaki Y."/>
            <person name="Nishi S."/>
            <person name="Hori S."/>
            <person name="Arai W."/>
            <person name="Tsubouchi T."/>
            <person name="Morono Y."/>
            <person name="Uchiyama I."/>
            <person name="Ito T."/>
            <person name="Fujiyama A."/>
            <person name="Inagaki F."/>
            <person name="Takami H."/>
        </authorList>
    </citation>
    <scope>NUCLEOTIDE SEQUENCE</scope>
    <source>
        <strain evidence="1">Expedition CK06-06</strain>
    </source>
</reference>
<feature type="non-terminal residue" evidence="1">
    <location>
        <position position="268"/>
    </location>
</feature>
<dbReference type="EMBL" id="BARS01024304">
    <property type="protein sequence ID" value="GAG06303.1"/>
    <property type="molecule type" value="Genomic_DNA"/>
</dbReference>
<accession>X0V1A7</accession>
<feature type="non-terminal residue" evidence="1">
    <location>
        <position position="1"/>
    </location>
</feature>
<dbReference type="AlphaFoldDB" id="X0V1A7"/>
<protein>
    <submittedName>
        <fullName evidence="1">Uncharacterized protein</fullName>
    </submittedName>
</protein>
<sequence length="268" mass="31319">KREDHWRWIYIDIELLIELIQKGLLLDEIAREFGTSTPTIERRIRDLDQEYGVKNISEARALFGGTEQASIRRGIINKMSHPNYKIVLDECVIEQVKLLKTKKEIREILGIGRVQLMEKLKKMGYNDLDEIRKDFEVFEDFKRQWAKRVSESLTNDINIGDFVKAIQKGFNKEELMEEFDVGEIQLYNKLKEIGYNSLPKARKALGGEKVFKLRFYIKTSRTVLQALIELSKIYHSFTAKELGDILNITEKGGYYHISKKLIPFGLVE</sequence>
<gene>
    <name evidence="1" type="ORF">S01H1_38594</name>
</gene>
<organism evidence="1">
    <name type="scientific">marine sediment metagenome</name>
    <dbReference type="NCBI Taxonomy" id="412755"/>
    <lineage>
        <taxon>unclassified sequences</taxon>
        <taxon>metagenomes</taxon>
        <taxon>ecological metagenomes</taxon>
    </lineage>
</organism>
<proteinExistence type="predicted"/>
<comment type="caution">
    <text evidence="1">The sequence shown here is derived from an EMBL/GenBank/DDBJ whole genome shotgun (WGS) entry which is preliminary data.</text>
</comment>